<name>A0ACA9PXL4_9GLOM</name>
<gene>
    <name evidence="1" type="ORF">SPELUC_LOCUS12718</name>
</gene>
<keyword evidence="2" id="KW-1185">Reference proteome</keyword>
<sequence length="220" mass="25322">MPCNANMIVKIKVVVESVKENLVVVWAIGLYSVGTEDFDLKEKDHDTQVTFQKDEYFSVNGKIMTVSTSTHLKILDKVLISNRCSLKVSLVGIVQETSDFKDKENSVIKVSVTDYSHQEYNFVVNVIFQYLDFCFKGLASFIHPKETLVFVIGQIEFIENDIYIYAQDINHHAKKELNNFLKEQLTDKKMNIVDDSIDESLEKLEIDNEQIEVEQDNKVV</sequence>
<reference evidence="1" key="1">
    <citation type="submission" date="2021-06" db="EMBL/GenBank/DDBJ databases">
        <authorList>
            <person name="Kallberg Y."/>
            <person name="Tangrot J."/>
            <person name="Rosling A."/>
        </authorList>
    </citation>
    <scope>NUCLEOTIDE SEQUENCE</scope>
    <source>
        <strain evidence="1">28 12/20/2015</strain>
    </source>
</reference>
<comment type="caution">
    <text evidence="1">The sequence shown here is derived from an EMBL/GenBank/DDBJ whole genome shotgun (WGS) entry which is preliminary data.</text>
</comment>
<protein>
    <submittedName>
        <fullName evidence="1">7138_t:CDS:1</fullName>
    </submittedName>
</protein>
<accession>A0ACA9PXL4</accession>
<organism evidence="1 2">
    <name type="scientific">Cetraspora pellucida</name>
    <dbReference type="NCBI Taxonomy" id="1433469"/>
    <lineage>
        <taxon>Eukaryota</taxon>
        <taxon>Fungi</taxon>
        <taxon>Fungi incertae sedis</taxon>
        <taxon>Mucoromycota</taxon>
        <taxon>Glomeromycotina</taxon>
        <taxon>Glomeromycetes</taxon>
        <taxon>Diversisporales</taxon>
        <taxon>Gigasporaceae</taxon>
        <taxon>Cetraspora</taxon>
    </lineage>
</organism>
<feature type="non-terminal residue" evidence="1">
    <location>
        <position position="220"/>
    </location>
</feature>
<dbReference type="EMBL" id="CAJVPW010030926">
    <property type="protein sequence ID" value="CAG8725310.1"/>
    <property type="molecule type" value="Genomic_DNA"/>
</dbReference>
<proteinExistence type="predicted"/>
<evidence type="ECO:0000313" key="2">
    <source>
        <dbReference type="Proteomes" id="UP000789366"/>
    </source>
</evidence>
<evidence type="ECO:0000313" key="1">
    <source>
        <dbReference type="EMBL" id="CAG8725310.1"/>
    </source>
</evidence>
<dbReference type="Proteomes" id="UP000789366">
    <property type="component" value="Unassembled WGS sequence"/>
</dbReference>